<accession>A0A7G5FF99</accession>
<gene>
    <name evidence="3" type="ORF">HW450_00540</name>
</gene>
<dbReference type="Proteomes" id="UP000515570">
    <property type="component" value="Chromosome"/>
</dbReference>
<evidence type="ECO:0000259" key="2">
    <source>
        <dbReference type="Pfam" id="PF02720"/>
    </source>
</evidence>
<proteinExistence type="predicted"/>
<evidence type="ECO:0000313" key="4">
    <source>
        <dbReference type="Proteomes" id="UP000515570"/>
    </source>
</evidence>
<protein>
    <submittedName>
        <fullName evidence="3">DUF222 domain-containing protein</fullName>
    </submittedName>
</protein>
<feature type="region of interest" description="Disordered" evidence="1">
    <location>
        <begin position="107"/>
        <end position="129"/>
    </location>
</feature>
<evidence type="ECO:0000313" key="3">
    <source>
        <dbReference type="EMBL" id="QMV85290.1"/>
    </source>
</evidence>
<reference evidence="3 4" key="1">
    <citation type="submission" date="2020-07" db="EMBL/GenBank/DDBJ databases">
        <title>non toxigenic Corynebacterium sp. nov from a clinical source.</title>
        <authorList>
            <person name="Bernier A.-M."/>
            <person name="Bernard K."/>
        </authorList>
    </citation>
    <scope>NUCLEOTIDE SEQUENCE [LARGE SCALE GENOMIC DNA]</scope>
    <source>
        <strain evidence="4">NML 93-0612</strain>
    </source>
</reference>
<keyword evidence="4" id="KW-1185">Reference proteome</keyword>
<feature type="compositionally biased region" description="Basic and acidic residues" evidence="1">
    <location>
        <begin position="111"/>
        <end position="129"/>
    </location>
</feature>
<dbReference type="Pfam" id="PF02720">
    <property type="entry name" value="DUF222"/>
    <property type="match status" value="1"/>
</dbReference>
<organism evidence="3 4">
    <name type="scientific">Corynebacterium hindlerae</name>
    <dbReference type="NCBI Taxonomy" id="699041"/>
    <lineage>
        <taxon>Bacteria</taxon>
        <taxon>Bacillati</taxon>
        <taxon>Actinomycetota</taxon>
        <taxon>Actinomycetes</taxon>
        <taxon>Mycobacteriales</taxon>
        <taxon>Corynebacteriaceae</taxon>
        <taxon>Corynebacterium</taxon>
    </lineage>
</organism>
<evidence type="ECO:0000256" key="1">
    <source>
        <dbReference type="SAM" id="MobiDB-lite"/>
    </source>
</evidence>
<dbReference type="RefSeq" id="WP_182386112.1">
    <property type="nucleotide sequence ID" value="NZ_CP059833.1"/>
</dbReference>
<dbReference type="AlphaFoldDB" id="A0A7G5FF99"/>
<dbReference type="InterPro" id="IPR003870">
    <property type="entry name" value="DUF222"/>
</dbReference>
<feature type="domain" description="DUF222" evidence="2">
    <location>
        <begin position="83"/>
        <end position="200"/>
    </location>
</feature>
<dbReference type="EMBL" id="CP059833">
    <property type="protein sequence ID" value="QMV85290.1"/>
    <property type="molecule type" value="Genomic_DNA"/>
</dbReference>
<sequence>MRTLEQAQLAIKHALVSGASFEAFPLLLGIYEDLARLLTDTARGRDISELIDAGMSRSSAGALLLRADNPWDEDIPVGHQDRILSAMKALSSSSPRARELYAEAAETARTSSERQTHRHTKELVRQENQRLGKDPWEAYRQRSFRMREADEHGGYRISGYLPPATAALLRGVLDRAFHLGRSHDDDRRTVDQRSADAFDQVL</sequence>
<name>A0A7G5FF99_9CORY</name>